<dbReference type="KEGG" id="tab:CIG75_06940"/>
<sequence length="586" mass="66212">MTPFKKRNEVLARQHGCPDQQEDQIQSAKHTDQPHDDRAHHPLRQLHQTRLHQKEHEPRAAVEQCQCDRGEPEKHPRRGLQIPVVFLHLTAPAIPCIPELAGYHFRFFRFCRRRFDVCHSLSLLPHISLPLSCPKRWQVITSEEPSAPSRHIVWRVYMSKEGATTVHLYHTKAGDTLEGIAIRHRVTPDVLRICNGLPPSPFLLPGHTLLIPSQLTLTDKAGYQTYRVQEGDTLRSISERTGVPLTLISLSNGLGDELVSTGDILQIPDLQPRSTQPKKQLGLFSMTPLPLPTGAHCPLTYQGTHDLRIDAAGNLHLPPLATAREQTARQLFLCTLDGAPQILPDVAKAIVKSEEAKLRILDQLAMRLGPAGGDGIIFDWPAMRRENEVAYLQLVKEAGRRLRPMGYVVGLYLNASSPLCKRTSLLADVCRQLDHLFFEPITSDRKKRSLLSPLVGIEETRQAMQKAVECLPPEKIWLVLRPAAVYASQGRAVVKLAPHTAMQLAYEHGSPLMRDSATDLAWFRCPNREGGHSVWFDDVKSFVGKLEMLEHMKLQGIALWEVGAYFPDAWQYLYEMYETRFEPDPR</sequence>
<dbReference type="AlphaFoldDB" id="A0A223D707"/>
<dbReference type="PANTHER" id="PTHR33734">
    <property type="entry name" value="LYSM DOMAIN-CONTAINING GPI-ANCHORED PROTEIN 2"/>
    <property type="match status" value="1"/>
</dbReference>
<accession>A0A223D707</accession>
<dbReference type="InterPro" id="IPR036779">
    <property type="entry name" value="LysM_dom_sf"/>
</dbReference>
<dbReference type="CDD" id="cd00118">
    <property type="entry name" value="LysM"/>
    <property type="match status" value="2"/>
</dbReference>
<feature type="compositionally biased region" description="Basic and acidic residues" evidence="1">
    <location>
        <begin position="29"/>
        <end position="40"/>
    </location>
</feature>
<gene>
    <name evidence="3" type="ORF">CIG75_06940</name>
</gene>
<dbReference type="InterPro" id="IPR029070">
    <property type="entry name" value="Chitinase_insertion_sf"/>
</dbReference>
<dbReference type="PANTHER" id="PTHR33734:SF22">
    <property type="entry name" value="MEMBRANE-BOUND LYTIC MUREIN TRANSGLYCOSYLASE D"/>
    <property type="match status" value="1"/>
</dbReference>
<feature type="compositionally biased region" description="Basic residues" evidence="1">
    <location>
        <begin position="41"/>
        <end position="51"/>
    </location>
</feature>
<dbReference type="Proteomes" id="UP000214688">
    <property type="component" value="Chromosome"/>
</dbReference>
<feature type="compositionally biased region" description="Basic and acidic residues" evidence="1">
    <location>
        <begin position="1"/>
        <end position="12"/>
    </location>
</feature>
<evidence type="ECO:0000313" key="4">
    <source>
        <dbReference type="Proteomes" id="UP000214688"/>
    </source>
</evidence>
<protein>
    <recommendedName>
        <fullName evidence="2">LysM domain-containing protein</fullName>
    </recommendedName>
</protein>
<name>A0A223D707_9BACL</name>
<organism evidence="3 4">
    <name type="scientific">Tumebacillus algifaecis</name>
    <dbReference type="NCBI Taxonomy" id="1214604"/>
    <lineage>
        <taxon>Bacteria</taxon>
        <taxon>Bacillati</taxon>
        <taxon>Bacillota</taxon>
        <taxon>Bacilli</taxon>
        <taxon>Bacillales</taxon>
        <taxon>Alicyclobacillaceae</taxon>
        <taxon>Tumebacillus</taxon>
    </lineage>
</organism>
<dbReference type="Gene3D" id="3.10.350.10">
    <property type="entry name" value="LysM domain"/>
    <property type="match status" value="2"/>
</dbReference>
<dbReference type="OrthoDB" id="9802862at2"/>
<dbReference type="SUPFAM" id="SSF51445">
    <property type="entry name" value="(Trans)glycosidases"/>
    <property type="match status" value="1"/>
</dbReference>
<feature type="region of interest" description="Disordered" evidence="1">
    <location>
        <begin position="1"/>
        <end position="74"/>
    </location>
</feature>
<feature type="domain" description="LysM" evidence="2">
    <location>
        <begin position="224"/>
        <end position="267"/>
    </location>
</feature>
<dbReference type="PROSITE" id="PS51782">
    <property type="entry name" value="LYSM"/>
    <property type="match status" value="2"/>
</dbReference>
<dbReference type="InterPro" id="IPR018392">
    <property type="entry name" value="LysM"/>
</dbReference>
<reference evidence="3 4" key="1">
    <citation type="journal article" date="2015" name="Int. J. Syst. Evol. Microbiol.">
        <title>Tumebacillus algifaecis sp. nov., isolated from decomposing algal scum.</title>
        <authorList>
            <person name="Wu Y.F."/>
            <person name="Zhang B."/>
            <person name="Xing P."/>
            <person name="Wu Q.L."/>
            <person name="Liu S.J."/>
        </authorList>
    </citation>
    <scope>NUCLEOTIDE SEQUENCE [LARGE SCALE GENOMIC DNA]</scope>
    <source>
        <strain evidence="3 4">THMBR28</strain>
    </source>
</reference>
<dbReference type="EMBL" id="CP022657">
    <property type="protein sequence ID" value="ASS77144.1"/>
    <property type="molecule type" value="Genomic_DNA"/>
</dbReference>
<evidence type="ECO:0000256" key="1">
    <source>
        <dbReference type="SAM" id="MobiDB-lite"/>
    </source>
</evidence>
<proteinExistence type="predicted"/>
<feature type="domain" description="LysM" evidence="2">
    <location>
        <begin position="167"/>
        <end position="211"/>
    </location>
</feature>
<keyword evidence="4" id="KW-1185">Reference proteome</keyword>
<dbReference type="Gene3D" id="3.10.50.10">
    <property type="match status" value="1"/>
</dbReference>
<dbReference type="SUPFAM" id="SSF54106">
    <property type="entry name" value="LysM domain"/>
    <property type="match status" value="2"/>
</dbReference>
<dbReference type="Gene3D" id="3.20.20.80">
    <property type="entry name" value="Glycosidases"/>
    <property type="match status" value="1"/>
</dbReference>
<dbReference type="InterPro" id="IPR017853">
    <property type="entry name" value="GH"/>
</dbReference>
<evidence type="ECO:0000259" key="2">
    <source>
        <dbReference type="PROSITE" id="PS51782"/>
    </source>
</evidence>
<evidence type="ECO:0000313" key="3">
    <source>
        <dbReference type="EMBL" id="ASS77144.1"/>
    </source>
</evidence>
<dbReference type="Pfam" id="PF01476">
    <property type="entry name" value="LysM"/>
    <property type="match status" value="2"/>
</dbReference>
<dbReference type="SMART" id="SM00257">
    <property type="entry name" value="LysM"/>
    <property type="match status" value="2"/>
</dbReference>
<feature type="compositionally biased region" description="Basic and acidic residues" evidence="1">
    <location>
        <begin position="52"/>
        <end position="74"/>
    </location>
</feature>